<gene>
    <name evidence="3" type="ORF">S12H4_13709</name>
</gene>
<keyword evidence="1" id="KW-0812">Transmembrane</keyword>
<comment type="caution">
    <text evidence="3">The sequence shown here is derived from an EMBL/GenBank/DDBJ whole genome shotgun (WGS) entry which is preliminary data.</text>
</comment>
<feature type="transmembrane region" description="Helical" evidence="1">
    <location>
        <begin position="34"/>
        <end position="55"/>
    </location>
</feature>
<evidence type="ECO:0000256" key="1">
    <source>
        <dbReference type="SAM" id="Phobius"/>
    </source>
</evidence>
<evidence type="ECO:0000313" key="3">
    <source>
        <dbReference type="EMBL" id="GAI77105.1"/>
    </source>
</evidence>
<feature type="transmembrane region" description="Helical" evidence="1">
    <location>
        <begin position="6"/>
        <end position="25"/>
    </location>
</feature>
<organism evidence="3">
    <name type="scientific">marine sediment metagenome</name>
    <dbReference type="NCBI Taxonomy" id="412755"/>
    <lineage>
        <taxon>unclassified sequences</taxon>
        <taxon>metagenomes</taxon>
        <taxon>ecological metagenomes</taxon>
    </lineage>
</organism>
<dbReference type="EMBL" id="BARW01006524">
    <property type="protein sequence ID" value="GAI77105.1"/>
    <property type="molecule type" value="Genomic_DNA"/>
</dbReference>
<feature type="transmembrane region" description="Helical" evidence="1">
    <location>
        <begin position="181"/>
        <end position="207"/>
    </location>
</feature>
<feature type="transmembrane region" description="Helical" evidence="1">
    <location>
        <begin position="141"/>
        <end position="161"/>
    </location>
</feature>
<name>X1SP32_9ZZZZ</name>
<dbReference type="InterPro" id="IPR003675">
    <property type="entry name" value="Rce1/LyrA-like_dom"/>
</dbReference>
<keyword evidence="1" id="KW-1133">Transmembrane helix</keyword>
<feature type="domain" description="CAAX prenyl protease 2/Lysostaphin resistance protein A-like" evidence="2">
    <location>
        <begin position="142"/>
        <end position="208"/>
    </location>
</feature>
<sequence>MEFYIINLLYFIIAIPIVLITFPILSKLCKDKRFLSIIIVLSFLLFSVRVILILFQDTIGIMPYLIEDVIFYGLLMVFGVIFTWFYVIKIEKVAFKDIGGNVENVKKSIIYGLLAYIPLLCLLPLMRFLTGIQISFNITPGKIIVAVAFAVLAGFYEEIMFRGIIQNHFMEITKNNINKSIFLTSIVFTATHLFYLPFAGFGIYYIFVFIMA</sequence>
<reference evidence="3" key="1">
    <citation type="journal article" date="2014" name="Front. Microbiol.">
        <title>High frequency of phylogenetically diverse reductive dehalogenase-homologous genes in deep subseafloor sedimentary metagenomes.</title>
        <authorList>
            <person name="Kawai M."/>
            <person name="Futagami T."/>
            <person name="Toyoda A."/>
            <person name="Takaki Y."/>
            <person name="Nishi S."/>
            <person name="Hori S."/>
            <person name="Arai W."/>
            <person name="Tsubouchi T."/>
            <person name="Morono Y."/>
            <person name="Uchiyama I."/>
            <person name="Ito T."/>
            <person name="Fujiyama A."/>
            <person name="Inagaki F."/>
            <person name="Takami H."/>
        </authorList>
    </citation>
    <scope>NUCLEOTIDE SEQUENCE</scope>
    <source>
        <strain evidence="3">Expedition CK06-06</strain>
    </source>
</reference>
<accession>X1SP32</accession>
<dbReference type="Pfam" id="PF02517">
    <property type="entry name" value="Rce1-like"/>
    <property type="match status" value="1"/>
</dbReference>
<dbReference type="GO" id="GO:0004175">
    <property type="term" value="F:endopeptidase activity"/>
    <property type="evidence" value="ECO:0007669"/>
    <property type="project" value="UniProtKB-ARBA"/>
</dbReference>
<feature type="non-terminal residue" evidence="3">
    <location>
        <position position="212"/>
    </location>
</feature>
<protein>
    <recommendedName>
        <fullName evidence="2">CAAX prenyl protease 2/Lysostaphin resistance protein A-like domain-containing protein</fullName>
    </recommendedName>
</protein>
<dbReference type="GO" id="GO:0080120">
    <property type="term" value="P:CAAX-box protein maturation"/>
    <property type="evidence" value="ECO:0007669"/>
    <property type="project" value="UniProtKB-ARBA"/>
</dbReference>
<evidence type="ECO:0000259" key="2">
    <source>
        <dbReference type="Pfam" id="PF02517"/>
    </source>
</evidence>
<proteinExistence type="predicted"/>
<keyword evidence="1" id="KW-0472">Membrane</keyword>
<feature type="transmembrane region" description="Helical" evidence="1">
    <location>
        <begin position="109"/>
        <end position="129"/>
    </location>
</feature>
<dbReference type="AlphaFoldDB" id="X1SP32"/>
<feature type="transmembrane region" description="Helical" evidence="1">
    <location>
        <begin position="70"/>
        <end position="88"/>
    </location>
</feature>